<reference evidence="1 2" key="1">
    <citation type="submission" date="2008-07" db="EMBL/GenBank/DDBJ databases">
        <authorList>
            <person name="Tandeau de Marsac N."/>
            <person name="Ferriera S."/>
            <person name="Johnson J."/>
            <person name="Kravitz S."/>
            <person name="Beeson K."/>
            <person name="Sutton G."/>
            <person name="Rogers Y.-H."/>
            <person name="Friedman R."/>
            <person name="Frazier M."/>
            <person name="Venter J.C."/>
        </authorList>
    </citation>
    <scope>NUCLEOTIDE SEQUENCE [LARGE SCALE GENOMIC DNA]</scope>
    <source>
        <strain evidence="1 2">PCC 7420</strain>
    </source>
</reference>
<dbReference type="HOGENOM" id="CLU_3342471_0_0_3"/>
<accession>B4VVH0</accession>
<evidence type="ECO:0000313" key="2">
    <source>
        <dbReference type="Proteomes" id="UP000003835"/>
    </source>
</evidence>
<protein>
    <submittedName>
        <fullName evidence="1">Uncharacterized protein</fullName>
    </submittedName>
</protein>
<organism evidence="1 2">
    <name type="scientific">Coleofasciculus chthonoplastes PCC 7420</name>
    <dbReference type="NCBI Taxonomy" id="118168"/>
    <lineage>
        <taxon>Bacteria</taxon>
        <taxon>Bacillati</taxon>
        <taxon>Cyanobacteriota</taxon>
        <taxon>Cyanophyceae</taxon>
        <taxon>Coleofasciculales</taxon>
        <taxon>Coleofasciculaceae</taxon>
        <taxon>Coleofasciculus</taxon>
    </lineage>
</organism>
<keyword evidence="2" id="KW-1185">Reference proteome</keyword>
<sequence length="37" mass="3798">MLIPEGVLTGVWSLNGGTNTWLAPAVGSCISINLAQN</sequence>
<dbReference type="AlphaFoldDB" id="B4VVH0"/>
<dbReference type="EMBL" id="DS989854">
    <property type="protein sequence ID" value="EDX74209.1"/>
    <property type="molecule type" value="Genomic_DNA"/>
</dbReference>
<dbReference type="Proteomes" id="UP000003835">
    <property type="component" value="Unassembled WGS sequence"/>
</dbReference>
<gene>
    <name evidence="1" type="ORF">MC7420_4194</name>
</gene>
<name>B4VVH0_9CYAN</name>
<evidence type="ECO:0000313" key="1">
    <source>
        <dbReference type="EMBL" id="EDX74209.1"/>
    </source>
</evidence>
<proteinExistence type="predicted"/>